<dbReference type="AlphaFoldDB" id="A0AAN7TCU6"/>
<gene>
    <name evidence="3" type="ORF">LTR62_006197</name>
</gene>
<evidence type="ECO:0000313" key="3">
    <source>
        <dbReference type="EMBL" id="KAK5110201.1"/>
    </source>
</evidence>
<comment type="caution">
    <text evidence="3">The sequence shown here is derived from an EMBL/GenBank/DDBJ whole genome shotgun (WGS) entry which is preliminary data.</text>
</comment>
<evidence type="ECO:0000256" key="1">
    <source>
        <dbReference type="SAM" id="Coils"/>
    </source>
</evidence>
<accession>A0AAN7TCU6</accession>
<feature type="region of interest" description="Disordered" evidence="2">
    <location>
        <begin position="300"/>
        <end position="364"/>
    </location>
</feature>
<feature type="region of interest" description="Disordered" evidence="2">
    <location>
        <begin position="400"/>
        <end position="427"/>
    </location>
</feature>
<feature type="compositionally biased region" description="Polar residues" evidence="2">
    <location>
        <begin position="410"/>
        <end position="424"/>
    </location>
</feature>
<organism evidence="3 4">
    <name type="scientific">Meristemomyces frigidus</name>
    <dbReference type="NCBI Taxonomy" id="1508187"/>
    <lineage>
        <taxon>Eukaryota</taxon>
        <taxon>Fungi</taxon>
        <taxon>Dikarya</taxon>
        <taxon>Ascomycota</taxon>
        <taxon>Pezizomycotina</taxon>
        <taxon>Dothideomycetes</taxon>
        <taxon>Dothideomycetidae</taxon>
        <taxon>Mycosphaerellales</taxon>
        <taxon>Teratosphaeriaceae</taxon>
        <taxon>Meristemomyces</taxon>
    </lineage>
</organism>
<evidence type="ECO:0000256" key="2">
    <source>
        <dbReference type="SAM" id="MobiDB-lite"/>
    </source>
</evidence>
<sequence>MANQHEFMTEEERQERRRDPWFIDPNNPATDDDAHSLFTLSSNGSTVSDDDVRTDYGLKRALDGVTAAKDVPIAERAAKDQVYLDDLNHRHKVLANEIKNSAEAKAKAIKARDTQIDSTMSDRLNYDYYRTCTALSYAEKEYNIFVGEIKDLHDQPHTSRLTMYHETTLPRTNAFNARRENADLDVEKHDPDPRTAEIAMLKDQLKSALNGVRTNLKAFDWAEGEREEYRLKWQDLRTQLAKTETLLKAEVQLQMDEKNQVATAFYFLEQDYVELSREYKEAQTTLQQLRSNIAEHVLKSFQAGQSPNTTAETCSIRRSSKRIDEADRGSASPTASNAGSANSAATDRTVMYHPANNSDGKTDTATNIMPVATPDKDHNATGGDPIVRDYAADEPAPRFTTFQPPIPGSGDSSPTRHTSQTSFGNDFCHISNIAPELPAVEIPARSITASDSAADFDAHHEGDGAPDFLKDVANTAEASGSVDRESASDDLKNIANTAEATKAVEGTEGEQCKWHEPGTCEVLSPVTPPSQNKGKFCRVVSAAEKK</sequence>
<feature type="compositionally biased region" description="Polar residues" evidence="2">
    <location>
        <begin position="302"/>
        <end position="317"/>
    </location>
</feature>
<feature type="compositionally biased region" description="Low complexity" evidence="2">
    <location>
        <begin position="329"/>
        <end position="346"/>
    </location>
</feature>
<feature type="compositionally biased region" description="Basic and acidic residues" evidence="2">
    <location>
        <begin position="7"/>
        <end position="21"/>
    </location>
</feature>
<name>A0AAN7TCU6_9PEZI</name>
<feature type="region of interest" description="Disordered" evidence="2">
    <location>
        <begin position="1"/>
        <end position="34"/>
    </location>
</feature>
<feature type="compositionally biased region" description="Polar residues" evidence="2">
    <location>
        <begin position="355"/>
        <end position="364"/>
    </location>
</feature>
<feature type="coiled-coil region" evidence="1">
    <location>
        <begin position="272"/>
        <end position="299"/>
    </location>
</feature>
<reference evidence="3" key="1">
    <citation type="submission" date="2023-08" db="EMBL/GenBank/DDBJ databases">
        <title>Black Yeasts Isolated from many extreme environments.</title>
        <authorList>
            <person name="Coleine C."/>
            <person name="Stajich J.E."/>
            <person name="Selbmann L."/>
        </authorList>
    </citation>
    <scope>NUCLEOTIDE SEQUENCE</scope>
    <source>
        <strain evidence="3">CCFEE 5401</strain>
    </source>
</reference>
<keyword evidence="1" id="KW-0175">Coiled coil</keyword>
<evidence type="ECO:0000313" key="4">
    <source>
        <dbReference type="Proteomes" id="UP001310890"/>
    </source>
</evidence>
<dbReference type="EMBL" id="JAVRRL010000052">
    <property type="protein sequence ID" value="KAK5110201.1"/>
    <property type="molecule type" value="Genomic_DNA"/>
</dbReference>
<proteinExistence type="predicted"/>
<dbReference type="Proteomes" id="UP001310890">
    <property type="component" value="Unassembled WGS sequence"/>
</dbReference>
<protein>
    <submittedName>
        <fullName evidence="3">Uncharacterized protein</fullName>
    </submittedName>
</protein>